<dbReference type="HAMAP" id="MF_00220_B">
    <property type="entry name" value="PyrC_classI_B"/>
    <property type="match status" value="1"/>
</dbReference>
<accession>A0AAE4ZB48</accession>
<dbReference type="Gene3D" id="2.30.40.10">
    <property type="entry name" value="Urease, subunit C, domain 1"/>
    <property type="match status" value="1"/>
</dbReference>
<dbReference type="InterPro" id="IPR032466">
    <property type="entry name" value="Metal_Hydrolase"/>
</dbReference>
<protein>
    <recommendedName>
        <fullName evidence="6">Dihydroorotase</fullName>
        <shortName evidence="6">DHOase</shortName>
        <ecNumber evidence="6">3.5.2.3</ecNumber>
    </recommendedName>
</protein>
<dbReference type="Pfam" id="PF12890">
    <property type="entry name" value="DHOase"/>
    <property type="match status" value="1"/>
</dbReference>
<feature type="binding site" evidence="6">
    <location>
        <begin position="63"/>
        <end position="65"/>
    </location>
    <ligand>
        <name>substrate</name>
    </ligand>
</feature>
<dbReference type="InterPro" id="IPR004722">
    <property type="entry name" value="DHOase"/>
</dbReference>
<dbReference type="PANTHER" id="PTHR43668:SF2">
    <property type="entry name" value="ALLANTOINASE"/>
    <property type="match status" value="1"/>
</dbReference>
<name>A0AAE4ZB48_9BACT</name>
<evidence type="ECO:0000256" key="1">
    <source>
        <dbReference type="ARBA" id="ARBA00002368"/>
    </source>
</evidence>
<dbReference type="InterPro" id="IPR002195">
    <property type="entry name" value="Dihydroorotase_CS"/>
</dbReference>
<dbReference type="GO" id="GO:0004038">
    <property type="term" value="F:allantoinase activity"/>
    <property type="evidence" value="ECO:0007669"/>
    <property type="project" value="TreeGrafter"/>
</dbReference>
<keyword evidence="3 6" id="KW-0479">Metal-binding</keyword>
<dbReference type="InterPro" id="IPR011059">
    <property type="entry name" value="Metal-dep_hydrolase_composite"/>
</dbReference>
<evidence type="ECO:0000256" key="6">
    <source>
        <dbReference type="HAMAP-Rule" id="MF_00220"/>
    </source>
</evidence>
<dbReference type="PANTHER" id="PTHR43668">
    <property type="entry name" value="ALLANTOINASE"/>
    <property type="match status" value="1"/>
</dbReference>
<dbReference type="GO" id="GO:0044205">
    <property type="term" value="P:'de novo' UMP biosynthetic process"/>
    <property type="evidence" value="ECO:0007669"/>
    <property type="project" value="UniProtKB-UniRule"/>
</dbReference>
<keyword evidence="4 6" id="KW-0378">Hydrolase</keyword>
<evidence type="ECO:0000313" key="8">
    <source>
        <dbReference type="EMBL" id="NIR76002.1"/>
    </source>
</evidence>
<comment type="catalytic activity">
    <reaction evidence="6">
        <text>(S)-dihydroorotate + H2O = N-carbamoyl-L-aspartate + H(+)</text>
        <dbReference type="Rhea" id="RHEA:24296"/>
        <dbReference type="ChEBI" id="CHEBI:15377"/>
        <dbReference type="ChEBI" id="CHEBI:15378"/>
        <dbReference type="ChEBI" id="CHEBI:30864"/>
        <dbReference type="ChEBI" id="CHEBI:32814"/>
        <dbReference type="EC" id="3.5.2.3"/>
    </reaction>
</comment>
<evidence type="ECO:0000256" key="4">
    <source>
        <dbReference type="ARBA" id="ARBA00022801"/>
    </source>
</evidence>
<dbReference type="SUPFAM" id="SSF51338">
    <property type="entry name" value="Composite domain of metallo-dependent hydrolases"/>
    <property type="match status" value="1"/>
</dbReference>
<comment type="similarity">
    <text evidence="2 6">Belongs to the metallo-dependent hydrolases superfamily. DHOase family. Class I DHOase subfamily.</text>
</comment>
<evidence type="ECO:0000259" key="7">
    <source>
        <dbReference type="Pfam" id="PF12890"/>
    </source>
</evidence>
<dbReference type="GO" id="GO:0004151">
    <property type="term" value="F:dihydroorotase activity"/>
    <property type="evidence" value="ECO:0007669"/>
    <property type="project" value="UniProtKB-UniRule"/>
</dbReference>
<organism evidence="8 9">
    <name type="scientific">Candidatus Kutchimonas denitrificans</name>
    <dbReference type="NCBI Taxonomy" id="3056748"/>
    <lineage>
        <taxon>Bacteria</taxon>
        <taxon>Pseudomonadati</taxon>
        <taxon>Gemmatimonadota</taxon>
        <taxon>Gemmatimonadia</taxon>
        <taxon>Candidatus Palauibacterales</taxon>
        <taxon>Candidatus Palauibacteraceae</taxon>
        <taxon>Candidatus Kutchimonas</taxon>
    </lineage>
</organism>
<feature type="binding site" evidence="6">
    <location>
        <position position="310"/>
    </location>
    <ligand>
        <name>substrate</name>
    </ligand>
</feature>
<evidence type="ECO:0000256" key="5">
    <source>
        <dbReference type="ARBA" id="ARBA00022975"/>
    </source>
</evidence>
<feature type="binding site" evidence="6">
    <location>
        <position position="153"/>
    </location>
    <ligand>
        <name>Zn(2+)</name>
        <dbReference type="ChEBI" id="CHEBI:29105"/>
        <label>2</label>
    </ligand>
</feature>
<dbReference type="GO" id="GO:0008270">
    <property type="term" value="F:zinc ion binding"/>
    <property type="evidence" value="ECO:0007669"/>
    <property type="project" value="UniProtKB-UniRule"/>
</dbReference>
<comment type="pathway">
    <text evidence="6">Pyrimidine metabolism; UMP biosynthesis via de novo pathway; (S)-dihydroorotate from bicarbonate: step 3/3.</text>
</comment>
<dbReference type="NCBIfam" id="TIGR00857">
    <property type="entry name" value="pyrC_multi"/>
    <property type="match status" value="1"/>
</dbReference>
<evidence type="ECO:0000256" key="2">
    <source>
        <dbReference type="ARBA" id="ARBA00010286"/>
    </source>
</evidence>
<dbReference type="PROSITE" id="PS00483">
    <property type="entry name" value="DIHYDROOROTASE_2"/>
    <property type="match status" value="1"/>
</dbReference>
<dbReference type="AlphaFoldDB" id="A0AAE4ZB48"/>
<feature type="binding site" evidence="6">
    <location>
        <position position="306"/>
    </location>
    <ligand>
        <name>Zn(2+)</name>
        <dbReference type="ChEBI" id="CHEBI:29105"/>
        <label>1</label>
    </ligand>
</feature>
<feature type="binding site" evidence="6">
    <location>
        <begin position="324"/>
        <end position="325"/>
    </location>
    <ligand>
        <name>substrate</name>
    </ligand>
</feature>
<feature type="binding site" evidence="6">
    <location>
        <position position="63"/>
    </location>
    <ligand>
        <name>Zn(2+)</name>
        <dbReference type="ChEBI" id="CHEBI:29105"/>
        <label>1</label>
    </ligand>
</feature>
<evidence type="ECO:0000256" key="3">
    <source>
        <dbReference type="ARBA" id="ARBA00022723"/>
    </source>
</evidence>
<dbReference type="InterPro" id="IPR050138">
    <property type="entry name" value="DHOase/Allantoinase_Hydrolase"/>
</dbReference>
<dbReference type="EC" id="3.5.2.3" evidence="6"/>
<dbReference type="InterPro" id="IPR024403">
    <property type="entry name" value="DHOase_cat"/>
</dbReference>
<feature type="binding site" evidence="6">
    <location>
        <position position="95"/>
    </location>
    <ligand>
        <name>substrate</name>
    </ligand>
</feature>
<comment type="caution">
    <text evidence="8">The sequence shown here is derived from an EMBL/GenBank/DDBJ whole genome shotgun (WGS) entry which is preliminary data.</text>
</comment>
<dbReference type="Proteomes" id="UP000702544">
    <property type="component" value="Unassembled WGS sequence"/>
</dbReference>
<dbReference type="GO" id="GO:0005737">
    <property type="term" value="C:cytoplasm"/>
    <property type="evidence" value="ECO:0007669"/>
    <property type="project" value="TreeGrafter"/>
</dbReference>
<evidence type="ECO:0000313" key="9">
    <source>
        <dbReference type="Proteomes" id="UP000702544"/>
    </source>
</evidence>
<feature type="domain" description="Dihydroorotase catalytic" evidence="7">
    <location>
        <begin position="52"/>
        <end position="237"/>
    </location>
</feature>
<dbReference type="GO" id="GO:0006145">
    <property type="term" value="P:purine nucleobase catabolic process"/>
    <property type="evidence" value="ECO:0007669"/>
    <property type="project" value="TreeGrafter"/>
</dbReference>
<feature type="active site" evidence="6">
    <location>
        <position position="306"/>
    </location>
</feature>
<sequence length="437" mass="46123">MSRPILLKGGRVIDPSQQLDAVRDLLIVDGRVAGASDRPPDGTAVIDCAGLVVAPGLVDLHVHLREPGDEHKETIASGARAAAAGGFTSVCAMPNTRPPIDDPAAVGFVRAEGERAGFARVYPVGAVSVQLAGEEMTEIGELVAAGAIAVSDDGRPVWDSGLLRRTLEYIQTFEIPYFSHSEDLGLSAGGVMNEGPVSTSLGLRGIPAAAEDAAVARDCAIAELTGGHLHILHVSTRGAVRLIRAARERGVRVTAEVTPHHLALTDEAVRGYRTEAKMNPPLRSAADVQAVRDGLVEDVIDCIATDHAPHHYEDKEREFDDAPFGVIGLETALAVCIREMVTSGRMTLPELIDRMSCRPARIAGLAAGTLSEGSAADVMICDPEERWVCEPEKFLSLSRNTPFAGQELLGRVALTLVGGRPVFDRGGRVAAAAAEKS</sequence>
<keyword evidence="6" id="KW-0862">Zinc</keyword>
<comment type="function">
    <text evidence="1 6">Catalyzes the reversible cyclization of carbamoyl aspartate to dihydroorotate.</text>
</comment>
<comment type="cofactor">
    <cofactor evidence="6">
        <name>Zn(2+)</name>
        <dbReference type="ChEBI" id="CHEBI:29105"/>
    </cofactor>
    <text evidence="6">Binds 2 Zn(2+) ions per subunit.</text>
</comment>
<dbReference type="CDD" id="cd01317">
    <property type="entry name" value="DHOase_IIa"/>
    <property type="match status" value="1"/>
</dbReference>
<feature type="binding site" evidence="6">
    <location>
        <position position="153"/>
    </location>
    <ligand>
        <name>Zn(2+)</name>
        <dbReference type="ChEBI" id="CHEBI:29105"/>
        <label>1</label>
    </ligand>
</feature>
<feature type="binding site" evidence="6">
    <location>
        <position position="279"/>
    </location>
    <ligand>
        <name>substrate</name>
    </ligand>
</feature>
<feature type="binding site" evidence="6">
    <location>
        <position position="233"/>
    </location>
    <ligand>
        <name>Zn(2+)</name>
        <dbReference type="ChEBI" id="CHEBI:29105"/>
        <label>2</label>
    </ligand>
</feature>
<proteinExistence type="inferred from homology"/>
<dbReference type="SUPFAM" id="SSF51556">
    <property type="entry name" value="Metallo-dependent hydrolases"/>
    <property type="match status" value="1"/>
</dbReference>
<reference evidence="8 9" key="1">
    <citation type="submission" date="2020-01" db="EMBL/GenBank/DDBJ databases">
        <title>Genomes assembled from Gulf of Kutch pelagic sediment metagenomes.</title>
        <authorList>
            <person name="Chandrashekar M."/>
            <person name="Mahajan M.S."/>
            <person name="Dave K.J."/>
            <person name="Vatsa P."/>
            <person name="Nathani N.M."/>
        </authorList>
    </citation>
    <scope>NUCLEOTIDE SEQUENCE [LARGE SCALE GENOMIC DNA]</scope>
    <source>
        <strain evidence="8">KS3-K002</strain>
    </source>
</reference>
<feature type="binding site" evidence="6">
    <location>
        <position position="180"/>
    </location>
    <ligand>
        <name>Zn(2+)</name>
        <dbReference type="ChEBI" id="CHEBI:29105"/>
        <label>2</label>
    </ligand>
</feature>
<dbReference type="EMBL" id="JAACAK010000112">
    <property type="protein sequence ID" value="NIR76002.1"/>
    <property type="molecule type" value="Genomic_DNA"/>
</dbReference>
<dbReference type="PROSITE" id="PS00482">
    <property type="entry name" value="DIHYDROOROTASE_1"/>
    <property type="match status" value="1"/>
</dbReference>
<feature type="binding site" evidence="6">
    <location>
        <position position="61"/>
    </location>
    <ligand>
        <name>Zn(2+)</name>
        <dbReference type="ChEBI" id="CHEBI:29105"/>
        <label>1</label>
    </ligand>
</feature>
<dbReference type="Gene3D" id="3.20.20.140">
    <property type="entry name" value="Metal-dependent hydrolases"/>
    <property type="match status" value="1"/>
</dbReference>
<gene>
    <name evidence="6" type="primary">pyrC</name>
    <name evidence="8" type="ORF">GWO12_12980</name>
</gene>
<keyword evidence="5 6" id="KW-0665">Pyrimidine biosynthesis</keyword>